<evidence type="ECO:0000256" key="5">
    <source>
        <dbReference type="SAM" id="SignalP"/>
    </source>
</evidence>
<keyword evidence="7" id="KW-0482">Metalloprotease</keyword>
<dbReference type="Proteomes" id="UP000613266">
    <property type="component" value="Unassembled WGS sequence"/>
</dbReference>
<keyword evidence="1" id="KW-0645">Protease</keyword>
<evidence type="ECO:0000256" key="3">
    <source>
        <dbReference type="ARBA" id="ARBA00022801"/>
    </source>
</evidence>
<dbReference type="PANTHER" id="PTHR10201:SF294">
    <property type="entry name" value="MATRIX METALLOPROTEINASE 16"/>
    <property type="match status" value="1"/>
</dbReference>
<dbReference type="GO" id="GO:0006508">
    <property type="term" value="P:proteolysis"/>
    <property type="evidence" value="ECO:0007669"/>
    <property type="project" value="UniProtKB-KW"/>
</dbReference>
<dbReference type="EMBL" id="JAEDAK010000004">
    <property type="protein sequence ID" value="MBH9576914.1"/>
    <property type="molecule type" value="Genomic_DNA"/>
</dbReference>
<dbReference type="RefSeq" id="WP_198110520.1">
    <property type="nucleotide sequence ID" value="NZ_JAEDAK010000004.1"/>
</dbReference>
<evidence type="ECO:0000313" key="8">
    <source>
        <dbReference type="Proteomes" id="UP000613266"/>
    </source>
</evidence>
<dbReference type="GO" id="GO:0030574">
    <property type="term" value="P:collagen catabolic process"/>
    <property type="evidence" value="ECO:0007669"/>
    <property type="project" value="TreeGrafter"/>
</dbReference>
<dbReference type="InterPro" id="IPR021190">
    <property type="entry name" value="Pept_M10A"/>
</dbReference>
<evidence type="ECO:0000313" key="7">
    <source>
        <dbReference type="EMBL" id="MBH9576914.1"/>
    </source>
</evidence>
<dbReference type="PANTHER" id="PTHR10201">
    <property type="entry name" value="MATRIX METALLOPROTEINASE"/>
    <property type="match status" value="1"/>
</dbReference>
<protein>
    <submittedName>
        <fullName evidence="7">Matrixin family metalloprotease</fullName>
    </submittedName>
</protein>
<comment type="caution">
    <text evidence="7">The sequence shown here is derived from an EMBL/GenBank/DDBJ whole genome shotgun (WGS) entry which is preliminary data.</text>
</comment>
<dbReference type="PRINTS" id="PR00138">
    <property type="entry name" value="MATRIXIN"/>
</dbReference>
<dbReference type="GO" id="GO:0030198">
    <property type="term" value="P:extracellular matrix organization"/>
    <property type="evidence" value="ECO:0007669"/>
    <property type="project" value="TreeGrafter"/>
</dbReference>
<dbReference type="InterPro" id="IPR001818">
    <property type="entry name" value="Pept_M10_metallopeptidase"/>
</dbReference>
<keyword evidence="3" id="KW-0378">Hydrolase</keyword>
<dbReference type="GO" id="GO:0005615">
    <property type="term" value="C:extracellular space"/>
    <property type="evidence" value="ECO:0007669"/>
    <property type="project" value="TreeGrafter"/>
</dbReference>
<dbReference type="Gene3D" id="3.40.390.10">
    <property type="entry name" value="Collagenase (Catalytic Domain)"/>
    <property type="match status" value="1"/>
</dbReference>
<keyword evidence="5" id="KW-0732">Signal</keyword>
<proteinExistence type="predicted"/>
<name>A0A931J3K4_9BURK</name>
<organism evidence="7 8">
    <name type="scientific">Inhella proteolytica</name>
    <dbReference type="NCBI Taxonomy" id="2795029"/>
    <lineage>
        <taxon>Bacteria</taxon>
        <taxon>Pseudomonadati</taxon>
        <taxon>Pseudomonadota</taxon>
        <taxon>Betaproteobacteria</taxon>
        <taxon>Burkholderiales</taxon>
        <taxon>Sphaerotilaceae</taxon>
        <taxon>Inhella</taxon>
    </lineage>
</organism>
<dbReference type="SUPFAM" id="SSF55486">
    <property type="entry name" value="Metalloproteases ('zincins'), catalytic domain"/>
    <property type="match status" value="1"/>
</dbReference>
<dbReference type="Pfam" id="PF00413">
    <property type="entry name" value="Peptidase_M10"/>
    <property type="match status" value="1"/>
</dbReference>
<sequence>MRATLTRLCATLALSLPLAAQAFVVGPTTPGKWGSPVMGTGATVTYSFVADGVSCADEFVGCANTSFATLFSGLPGWLTQVQNAFSAWSAVADITFVQVADSGLAFNAAGAGADIRLGAHTMDGVFGTLAHGYYPPANGSSAAGDIHFDSAEAWKIGFGGAGFDIFQVLAHEIGHAIGLDHTGVAGSLMNPFYTEAFAGLQADDIAGAQFIYGRAVTHNVPEPSPALLLALGLCVAGLSRTRAARKP</sequence>
<dbReference type="AlphaFoldDB" id="A0A931J3K4"/>
<feature type="chain" id="PRO_5036989820" evidence="5">
    <location>
        <begin position="23"/>
        <end position="247"/>
    </location>
</feature>
<keyword evidence="4" id="KW-0862">Zinc</keyword>
<evidence type="ECO:0000259" key="6">
    <source>
        <dbReference type="SMART" id="SM00235"/>
    </source>
</evidence>
<dbReference type="GO" id="GO:0004222">
    <property type="term" value="F:metalloendopeptidase activity"/>
    <property type="evidence" value="ECO:0007669"/>
    <property type="project" value="InterPro"/>
</dbReference>
<accession>A0A931J3K4</accession>
<feature type="signal peptide" evidence="5">
    <location>
        <begin position="1"/>
        <end position="22"/>
    </location>
</feature>
<evidence type="ECO:0000256" key="4">
    <source>
        <dbReference type="ARBA" id="ARBA00022833"/>
    </source>
</evidence>
<reference evidence="7" key="1">
    <citation type="submission" date="2020-12" db="EMBL/GenBank/DDBJ databases">
        <title>The genome sequence of Inhella sp. 1Y17.</title>
        <authorList>
            <person name="Liu Y."/>
        </authorList>
    </citation>
    <scope>NUCLEOTIDE SEQUENCE</scope>
    <source>
        <strain evidence="7">1Y17</strain>
    </source>
</reference>
<evidence type="ECO:0000256" key="2">
    <source>
        <dbReference type="ARBA" id="ARBA00022723"/>
    </source>
</evidence>
<feature type="domain" description="Peptidase metallopeptidase" evidence="6">
    <location>
        <begin position="55"/>
        <end position="214"/>
    </location>
</feature>
<dbReference type="GO" id="GO:0031012">
    <property type="term" value="C:extracellular matrix"/>
    <property type="evidence" value="ECO:0007669"/>
    <property type="project" value="InterPro"/>
</dbReference>
<dbReference type="InterPro" id="IPR006026">
    <property type="entry name" value="Peptidase_Metallo"/>
</dbReference>
<dbReference type="SMART" id="SM00235">
    <property type="entry name" value="ZnMc"/>
    <property type="match status" value="1"/>
</dbReference>
<dbReference type="InterPro" id="IPR024079">
    <property type="entry name" value="MetalloPept_cat_dom_sf"/>
</dbReference>
<keyword evidence="8" id="KW-1185">Reference proteome</keyword>
<evidence type="ECO:0000256" key="1">
    <source>
        <dbReference type="ARBA" id="ARBA00022670"/>
    </source>
</evidence>
<gene>
    <name evidence="7" type="ORF">I7X39_08350</name>
</gene>
<keyword evidence="2" id="KW-0479">Metal-binding</keyword>
<dbReference type="GO" id="GO:0008270">
    <property type="term" value="F:zinc ion binding"/>
    <property type="evidence" value="ECO:0007669"/>
    <property type="project" value="InterPro"/>
</dbReference>